<evidence type="ECO:0000313" key="1">
    <source>
        <dbReference type="EMBL" id="KXZ22386.1"/>
    </source>
</evidence>
<dbReference type="RefSeq" id="WP_061520729.1">
    <property type="nucleotide sequence ID" value="NZ_JARLZY010000019.1"/>
</dbReference>
<dbReference type="EMBL" id="LSBA01000005">
    <property type="protein sequence ID" value="KXZ22386.1"/>
    <property type="molecule type" value="Genomic_DNA"/>
</dbReference>
<proteinExistence type="predicted"/>
<dbReference type="Proteomes" id="UP000075430">
    <property type="component" value="Unassembled WGS sequence"/>
</dbReference>
<dbReference type="OrthoDB" id="2907224at2"/>
<comment type="caution">
    <text evidence="1">The sequence shown here is derived from an EMBL/GenBank/DDBJ whole genome shotgun (WGS) entry which is preliminary data.</text>
</comment>
<name>A0A150FAZ3_9BACI</name>
<accession>A0A150FAZ3</accession>
<dbReference type="AlphaFoldDB" id="A0A150FAZ3"/>
<sequence>MTKINEKIHVLTDESLGRIKREYVEVDRKADVGDRVVADGDYREVVAISSRRGICLDGDICLGIPHSYRTLEPTSIVHIDGERYKMVDRKAKVGEKVIITERVDFYMDDMTVGKVYEVINISGEEDVEVMDDTEEKATASKSGYLSLVSLTKENKHQKPKAKTRGYKEVKNLIHHELSITRQDIQEMINVAVINEIKKMSEAGEFYKIASSKIDSIIKDGFSDRGNLLYGFKERVSQTISDEVGKRIANNLNINVELKNQ</sequence>
<reference evidence="2" key="1">
    <citation type="submission" date="2016-02" db="EMBL/GenBank/DDBJ databases">
        <authorList>
            <person name="Dunlap C."/>
        </authorList>
    </citation>
    <scope>NUCLEOTIDE SEQUENCE [LARGE SCALE GENOMIC DNA]</scope>
    <source>
        <strain evidence="2">NRRL B-41092</strain>
    </source>
</reference>
<keyword evidence="2" id="KW-1185">Reference proteome</keyword>
<dbReference type="STRING" id="1793963.AXI58_10370"/>
<protein>
    <submittedName>
        <fullName evidence="1">Uncharacterized protein</fullName>
    </submittedName>
</protein>
<gene>
    <name evidence="1" type="ORF">AXI58_10370</name>
</gene>
<evidence type="ECO:0000313" key="2">
    <source>
        <dbReference type="Proteomes" id="UP000075430"/>
    </source>
</evidence>
<organism evidence="1 2">
    <name type="scientific">Bacillus nakamurai</name>
    <dbReference type="NCBI Taxonomy" id="1793963"/>
    <lineage>
        <taxon>Bacteria</taxon>
        <taxon>Bacillati</taxon>
        <taxon>Bacillota</taxon>
        <taxon>Bacilli</taxon>
        <taxon>Bacillales</taxon>
        <taxon>Bacillaceae</taxon>
        <taxon>Bacillus</taxon>
    </lineage>
</organism>